<keyword evidence="2" id="KW-1185">Reference proteome</keyword>
<dbReference type="EMBL" id="CP002018">
    <property type="protein sequence ID" value="AEM41456.1"/>
    <property type="molecule type" value="Genomic_DNA"/>
</dbReference>
<proteinExistence type="predicted"/>
<dbReference type="Pfam" id="PF20044">
    <property type="entry name" value="DUF6446"/>
    <property type="match status" value="1"/>
</dbReference>
<dbReference type="HOGENOM" id="CLU_1546462_0_0_5"/>
<sequence>MKSQTMARLMLGGMLAFALIFGAGMYYTQVYAYYNRLTPEEIGPVTLLRNDGTAAELSVTALQAIDSNSSPLRFRACFAATTPPVEIAANFAPYPGATPLVGPGWFDCFNAREIGEALEAGAAQAYLWQENVHYGIDRVVAVMPDGRAYAWNQMNRCGEVVYDGEAAPEDCPPAPEV</sequence>
<protein>
    <submittedName>
        <fullName evidence="1">Signal transduction histidine kinase regulating citrate/malate metabolism</fullName>
    </submittedName>
</protein>
<dbReference type="KEGG" id="kvl:KVU_1617"/>
<dbReference type="eggNOG" id="ENOG50300PA">
    <property type="taxonomic scope" value="Bacteria"/>
</dbReference>
<reference evidence="1 2" key="1">
    <citation type="journal article" date="2011" name="J. Bacteriol.">
        <title>Complete genome sequence of the industrial strain Ketogulonicigenium vulgare WSH-001.</title>
        <authorList>
            <person name="Liu L."/>
            <person name="Li Y."/>
            <person name="Zhang J."/>
            <person name="Zhou Z."/>
            <person name="Liu J."/>
            <person name="Li X."/>
            <person name="Zhou J."/>
            <person name="Du G."/>
            <person name="Wang L."/>
            <person name="Chen J."/>
        </authorList>
    </citation>
    <scope>NUCLEOTIDE SEQUENCE [LARGE SCALE GENOMIC DNA]</scope>
    <source>
        <strain evidence="1 2">WSH-001</strain>
    </source>
</reference>
<keyword evidence="1" id="KW-0808">Transferase</keyword>
<dbReference type="RefSeq" id="WP_013384809.1">
    <property type="nucleotide sequence ID" value="NC_017384.1"/>
</dbReference>
<dbReference type="GO" id="GO:0016301">
    <property type="term" value="F:kinase activity"/>
    <property type="evidence" value="ECO:0007669"/>
    <property type="project" value="UniProtKB-KW"/>
</dbReference>
<gene>
    <name evidence="1" type="ordered locus">KVU_1617</name>
</gene>
<evidence type="ECO:0000313" key="1">
    <source>
        <dbReference type="EMBL" id="AEM41456.1"/>
    </source>
</evidence>
<evidence type="ECO:0000313" key="2">
    <source>
        <dbReference type="Proteomes" id="UP000000692"/>
    </source>
</evidence>
<dbReference type="OrthoDB" id="7819947at2"/>
<dbReference type="AlphaFoldDB" id="F9YA45"/>
<keyword evidence="1" id="KW-0418">Kinase</keyword>
<dbReference type="PATRIC" id="fig|759362.5.peg.1664"/>
<dbReference type="InterPro" id="IPR045616">
    <property type="entry name" value="DUF6446"/>
</dbReference>
<accession>F9YA45</accession>
<dbReference type="Proteomes" id="UP000000692">
    <property type="component" value="Chromosome"/>
</dbReference>
<name>F9YA45_KETVW</name>
<organism evidence="1 2">
    <name type="scientific">Ketogulonicigenium vulgare (strain WSH-001)</name>
    <dbReference type="NCBI Taxonomy" id="759362"/>
    <lineage>
        <taxon>Bacteria</taxon>
        <taxon>Pseudomonadati</taxon>
        <taxon>Pseudomonadota</taxon>
        <taxon>Alphaproteobacteria</taxon>
        <taxon>Rhodobacterales</taxon>
        <taxon>Roseobacteraceae</taxon>
        <taxon>Ketogulonicigenium</taxon>
    </lineage>
</organism>